<name>A0ABN6IZD5_9CLOT</name>
<dbReference type="Proteomes" id="UP000824633">
    <property type="component" value="Chromosome"/>
</dbReference>
<sequence>MKISILKELKISLFKPHLYFELKNLSFGRILLFNFINALMAVLFSLILNFFVALFSEKIIWFGDYLQIITFKNLIITFLYMVFGLTISSLALSGLLKLVMYWKKTKHVNYVYLFNYATHSLLICALLNKFVGVYVIVFALGYCLMAVSKDTLKAQSNK</sequence>
<accession>A0ABN6IZD5</accession>
<dbReference type="RefSeq" id="WP_224037604.1">
    <property type="nucleotide sequence ID" value="NZ_AP024849.1"/>
</dbReference>
<evidence type="ECO:0000313" key="3">
    <source>
        <dbReference type="Proteomes" id="UP000824633"/>
    </source>
</evidence>
<keyword evidence="1" id="KW-1133">Transmembrane helix</keyword>
<protein>
    <submittedName>
        <fullName evidence="2">Uncharacterized protein</fullName>
    </submittedName>
</protein>
<feature type="transmembrane region" description="Helical" evidence="1">
    <location>
        <begin position="108"/>
        <end position="128"/>
    </location>
</feature>
<feature type="transmembrane region" description="Helical" evidence="1">
    <location>
        <begin position="31"/>
        <end position="55"/>
    </location>
</feature>
<dbReference type="EMBL" id="AP024849">
    <property type="protein sequence ID" value="BCZ46081.1"/>
    <property type="molecule type" value="Genomic_DNA"/>
</dbReference>
<keyword evidence="1" id="KW-0812">Transmembrane</keyword>
<proteinExistence type="predicted"/>
<evidence type="ECO:0000313" key="2">
    <source>
        <dbReference type="EMBL" id="BCZ46081.1"/>
    </source>
</evidence>
<feature type="transmembrane region" description="Helical" evidence="1">
    <location>
        <begin position="134"/>
        <end position="152"/>
    </location>
</feature>
<keyword evidence="3" id="KW-1185">Reference proteome</keyword>
<feature type="transmembrane region" description="Helical" evidence="1">
    <location>
        <begin position="75"/>
        <end position="96"/>
    </location>
</feature>
<keyword evidence="1" id="KW-0472">Membrane</keyword>
<evidence type="ECO:0000256" key="1">
    <source>
        <dbReference type="SAM" id="Phobius"/>
    </source>
</evidence>
<reference evidence="3" key="1">
    <citation type="submission" date="2021-07" db="EMBL/GenBank/DDBJ databases">
        <title>Complete genome sequencing of a Clostridium isolate.</title>
        <authorList>
            <person name="Ueki A."/>
            <person name="Tonouchi A."/>
        </authorList>
    </citation>
    <scope>NUCLEOTIDE SEQUENCE [LARGE SCALE GENOMIC DNA]</scope>
    <source>
        <strain evidence="3">C5S11</strain>
    </source>
</reference>
<gene>
    <name evidence="2" type="ORF">psyc5s11_21480</name>
</gene>
<organism evidence="2 3">
    <name type="scientific">Clostridium gelidum</name>
    <dbReference type="NCBI Taxonomy" id="704125"/>
    <lineage>
        <taxon>Bacteria</taxon>
        <taxon>Bacillati</taxon>
        <taxon>Bacillota</taxon>
        <taxon>Clostridia</taxon>
        <taxon>Eubacteriales</taxon>
        <taxon>Clostridiaceae</taxon>
        <taxon>Clostridium</taxon>
    </lineage>
</organism>